<comment type="caution">
    <text evidence="2">The sequence shown here is derived from an EMBL/GenBank/DDBJ whole genome shotgun (WGS) entry which is preliminary data.</text>
</comment>
<evidence type="ECO:0000313" key="2">
    <source>
        <dbReference type="EMBL" id="GAA3522822.1"/>
    </source>
</evidence>
<accession>A0ABP6UYN9</accession>
<dbReference type="Proteomes" id="UP001500689">
    <property type="component" value="Unassembled WGS sequence"/>
</dbReference>
<dbReference type="SUPFAM" id="SSF48452">
    <property type="entry name" value="TPR-like"/>
    <property type="match status" value="2"/>
</dbReference>
<dbReference type="SMART" id="SM00421">
    <property type="entry name" value="HTH_LUXR"/>
    <property type="match status" value="1"/>
</dbReference>
<dbReference type="PROSITE" id="PS50043">
    <property type="entry name" value="HTH_LUXR_2"/>
    <property type="match status" value="1"/>
</dbReference>
<keyword evidence="3" id="KW-1185">Reference proteome</keyword>
<dbReference type="InterPro" id="IPR027417">
    <property type="entry name" value="P-loop_NTPase"/>
</dbReference>
<feature type="domain" description="HTH luxR-type" evidence="1">
    <location>
        <begin position="701"/>
        <end position="766"/>
    </location>
</feature>
<dbReference type="Gene3D" id="1.10.10.10">
    <property type="entry name" value="Winged helix-like DNA-binding domain superfamily/Winged helix DNA-binding domain"/>
    <property type="match status" value="1"/>
</dbReference>
<name>A0ABP6UYN9_9PSEU</name>
<dbReference type="InterPro" id="IPR000792">
    <property type="entry name" value="Tscrpt_reg_LuxR_C"/>
</dbReference>
<gene>
    <name evidence="2" type="ORF">GCM10022222_00870</name>
</gene>
<evidence type="ECO:0000259" key="1">
    <source>
        <dbReference type="PROSITE" id="PS50043"/>
    </source>
</evidence>
<dbReference type="InterPro" id="IPR016032">
    <property type="entry name" value="Sig_transdc_resp-reg_C-effctor"/>
</dbReference>
<organism evidence="2 3">
    <name type="scientific">Amycolatopsis ultiminotia</name>
    <dbReference type="NCBI Taxonomy" id="543629"/>
    <lineage>
        <taxon>Bacteria</taxon>
        <taxon>Bacillati</taxon>
        <taxon>Actinomycetota</taxon>
        <taxon>Actinomycetes</taxon>
        <taxon>Pseudonocardiales</taxon>
        <taxon>Pseudonocardiaceae</taxon>
        <taxon>Amycolatopsis</taxon>
    </lineage>
</organism>
<dbReference type="InterPro" id="IPR011990">
    <property type="entry name" value="TPR-like_helical_dom_sf"/>
</dbReference>
<dbReference type="PRINTS" id="PR00038">
    <property type="entry name" value="HTHLUXR"/>
</dbReference>
<dbReference type="SUPFAM" id="SSF52540">
    <property type="entry name" value="P-loop containing nucleoside triphosphate hydrolases"/>
    <property type="match status" value="1"/>
</dbReference>
<dbReference type="InterPro" id="IPR058852">
    <property type="entry name" value="HTH_77"/>
</dbReference>
<dbReference type="InterPro" id="IPR036388">
    <property type="entry name" value="WH-like_DNA-bd_sf"/>
</dbReference>
<dbReference type="PANTHER" id="PTHR47691:SF3">
    <property type="entry name" value="HTH-TYPE TRANSCRIPTIONAL REGULATOR RV0890C-RELATED"/>
    <property type="match status" value="1"/>
</dbReference>
<dbReference type="Pfam" id="PF25872">
    <property type="entry name" value="HTH_77"/>
    <property type="match status" value="1"/>
</dbReference>
<dbReference type="InterPro" id="IPR049945">
    <property type="entry name" value="AAA_22"/>
</dbReference>
<dbReference type="Gene3D" id="3.40.50.300">
    <property type="entry name" value="P-loop containing nucleotide triphosphate hydrolases"/>
    <property type="match status" value="1"/>
</dbReference>
<reference evidence="3" key="1">
    <citation type="journal article" date="2019" name="Int. J. Syst. Evol. Microbiol.">
        <title>The Global Catalogue of Microorganisms (GCM) 10K type strain sequencing project: providing services to taxonomists for standard genome sequencing and annotation.</title>
        <authorList>
            <consortium name="The Broad Institute Genomics Platform"/>
            <consortium name="The Broad Institute Genome Sequencing Center for Infectious Disease"/>
            <person name="Wu L."/>
            <person name="Ma J."/>
        </authorList>
    </citation>
    <scope>NUCLEOTIDE SEQUENCE [LARGE SCALE GENOMIC DNA]</scope>
    <source>
        <strain evidence="3">JCM 16898</strain>
    </source>
</reference>
<dbReference type="SUPFAM" id="SSF46894">
    <property type="entry name" value="C-terminal effector domain of the bipartite response regulators"/>
    <property type="match status" value="1"/>
</dbReference>
<sequence>MPVCPRSATLDNDLTSFIGRRKEIAELKIVLSSTRLVTLVGVGGVGKTRLARRVGQGLAKSFADGAWFVDLARASEPALLPNVVAEALGVPDQSALSPQSALAEYLAERELLLILDNCEHLLQACAALVSDLLRSAAGVVVLATSREPLGVLGEHSWPVPPMSMPDLANVAPARGGYVYGYEALELLEERARTVRPEFTIGPISRAAAAQLCRRLDGLPLAIELAAVRLRALSLEQIVARLEDRYRLLSTGNRGGPARHQTLRAAVDWSFDLCSDRERRLWSRLSAFAGSFALQDAEEVCAGGEIEREDVFEILSSLVEKSIVLCEGVDEQSRYRLLETIKAYGHERLAAAGEDVALSRRHRDYYLGLAERSEDGWFGRDQVSWCTRLQNAQANFWAALDFCLATPGESASGLRMAGALVFFWNACGHLKDGRYWLGRVLSAAAEPSPEKAKALWVNGYVAMTQGDNGAAMTAFADCLVLAAQLDDPVARAYCQQFRGSAEQFKGNLEEAEVLLEEAVRSHRRSGLVNSLTVLATAQLGFVSCLMDKAGRALELCDESSAVSEAHGELWALSWAHWVRGLAYWTLARFEQAAVALRDSLRAKHALDDRLGMSACAELLAWTACEAGTSRRAAQLLGAAKALWASIGHPLFGSAELLDIHDGYVERLELALDDKVFGECHAVGEQMSVSEVLSFACDEGAPEPAGGPRLTRREKQVAELIAEGLTNKQIATRLVISQRTAEGHVEHVLAKLSFASRAQVAAWVATRA</sequence>
<dbReference type="Gene3D" id="1.25.40.10">
    <property type="entry name" value="Tetratricopeptide repeat domain"/>
    <property type="match status" value="1"/>
</dbReference>
<dbReference type="PANTHER" id="PTHR47691">
    <property type="entry name" value="REGULATOR-RELATED"/>
    <property type="match status" value="1"/>
</dbReference>
<dbReference type="PRINTS" id="PR00364">
    <property type="entry name" value="DISEASERSIST"/>
</dbReference>
<dbReference type="CDD" id="cd06170">
    <property type="entry name" value="LuxR_C_like"/>
    <property type="match status" value="1"/>
</dbReference>
<dbReference type="Pfam" id="PF00196">
    <property type="entry name" value="GerE"/>
    <property type="match status" value="1"/>
</dbReference>
<dbReference type="Pfam" id="PF13401">
    <property type="entry name" value="AAA_22"/>
    <property type="match status" value="1"/>
</dbReference>
<dbReference type="EMBL" id="BAAAZN010000001">
    <property type="protein sequence ID" value="GAA3522822.1"/>
    <property type="molecule type" value="Genomic_DNA"/>
</dbReference>
<proteinExistence type="predicted"/>
<protein>
    <submittedName>
        <fullName evidence="2">LuxR C-terminal-related transcriptional regulator</fullName>
    </submittedName>
</protein>
<evidence type="ECO:0000313" key="3">
    <source>
        <dbReference type="Proteomes" id="UP001500689"/>
    </source>
</evidence>